<dbReference type="PIRSF" id="PIRSF003095">
    <property type="entry name" value="Trigger_factor"/>
    <property type="match status" value="1"/>
</dbReference>
<comment type="domain">
    <text evidence="12">Consists of 3 domains; the N-terminus binds the ribosome, the middle domain has PPIase activity, while the C-terminus has intrinsic chaperone activity on its own.</text>
</comment>
<evidence type="ECO:0000256" key="14">
    <source>
        <dbReference type="RuleBase" id="RU003914"/>
    </source>
</evidence>
<comment type="catalytic activity">
    <reaction evidence="1 12 13">
        <text>[protein]-peptidylproline (omega=180) = [protein]-peptidylproline (omega=0)</text>
        <dbReference type="Rhea" id="RHEA:16237"/>
        <dbReference type="Rhea" id="RHEA-COMP:10747"/>
        <dbReference type="Rhea" id="RHEA-COMP:10748"/>
        <dbReference type="ChEBI" id="CHEBI:83833"/>
        <dbReference type="ChEBI" id="CHEBI:83834"/>
        <dbReference type="EC" id="5.2.1.8"/>
    </reaction>
</comment>
<evidence type="ECO:0000256" key="11">
    <source>
        <dbReference type="ARBA" id="ARBA00029986"/>
    </source>
</evidence>
<name>A0A1I6SXQ1_9CAUL</name>
<dbReference type="GO" id="GO:0051301">
    <property type="term" value="P:cell division"/>
    <property type="evidence" value="ECO:0007669"/>
    <property type="project" value="UniProtKB-KW"/>
</dbReference>
<dbReference type="InterPro" id="IPR005215">
    <property type="entry name" value="Trig_fac"/>
</dbReference>
<evidence type="ECO:0000256" key="9">
    <source>
        <dbReference type="ARBA" id="ARBA00023306"/>
    </source>
</evidence>
<evidence type="ECO:0000259" key="15">
    <source>
        <dbReference type="PROSITE" id="PS50059"/>
    </source>
</evidence>
<dbReference type="SUPFAM" id="SSF54534">
    <property type="entry name" value="FKBP-like"/>
    <property type="match status" value="1"/>
</dbReference>
<dbReference type="EC" id="5.2.1.8" evidence="3 12"/>
<dbReference type="SUPFAM" id="SSF102735">
    <property type="entry name" value="Trigger factor ribosome-binding domain"/>
    <property type="match status" value="1"/>
</dbReference>
<dbReference type="PANTHER" id="PTHR30560">
    <property type="entry name" value="TRIGGER FACTOR CHAPERONE AND PEPTIDYL-PROLYL CIS/TRANS ISOMERASE"/>
    <property type="match status" value="1"/>
</dbReference>
<dbReference type="Gene3D" id="3.30.70.1050">
    <property type="entry name" value="Trigger factor ribosome-binding domain"/>
    <property type="match status" value="1"/>
</dbReference>
<keyword evidence="5 12" id="KW-0132">Cell division</keyword>
<dbReference type="OrthoDB" id="9767721at2"/>
<dbReference type="InterPro" id="IPR027304">
    <property type="entry name" value="Trigger_fact/SurA_dom_sf"/>
</dbReference>
<dbReference type="EMBL" id="FOZV01000006">
    <property type="protein sequence ID" value="SFS81784.1"/>
    <property type="molecule type" value="Genomic_DNA"/>
</dbReference>
<dbReference type="HAMAP" id="MF_00303">
    <property type="entry name" value="Trigger_factor_Tig"/>
    <property type="match status" value="1"/>
</dbReference>
<dbReference type="PROSITE" id="PS50059">
    <property type="entry name" value="FKBP_PPIASE"/>
    <property type="match status" value="1"/>
</dbReference>
<proteinExistence type="inferred from homology"/>
<dbReference type="InterPro" id="IPR036611">
    <property type="entry name" value="Trigger_fac_ribosome-bd_sf"/>
</dbReference>
<reference evidence="17" key="1">
    <citation type="submission" date="2016-10" db="EMBL/GenBank/DDBJ databases">
        <authorList>
            <person name="Varghese N."/>
            <person name="Submissions S."/>
        </authorList>
    </citation>
    <scope>NUCLEOTIDE SEQUENCE [LARGE SCALE GENOMIC DNA]</scope>
    <source>
        <strain evidence="17">CGMCC 1.10683</strain>
    </source>
</reference>
<dbReference type="PANTHER" id="PTHR30560:SF3">
    <property type="entry name" value="TRIGGER FACTOR-LIKE PROTEIN TIG, CHLOROPLASTIC"/>
    <property type="match status" value="1"/>
</dbReference>
<dbReference type="GO" id="GO:0015031">
    <property type="term" value="P:protein transport"/>
    <property type="evidence" value="ECO:0007669"/>
    <property type="project" value="UniProtKB-UniRule"/>
</dbReference>
<dbReference type="Pfam" id="PF05698">
    <property type="entry name" value="Trigger_C"/>
    <property type="match status" value="1"/>
</dbReference>
<feature type="domain" description="PPIase FKBP-type" evidence="15">
    <location>
        <begin position="169"/>
        <end position="251"/>
    </location>
</feature>
<dbReference type="GO" id="GO:0044183">
    <property type="term" value="F:protein folding chaperone"/>
    <property type="evidence" value="ECO:0007669"/>
    <property type="project" value="TreeGrafter"/>
</dbReference>
<evidence type="ECO:0000256" key="12">
    <source>
        <dbReference type="HAMAP-Rule" id="MF_00303"/>
    </source>
</evidence>
<comment type="subcellular location">
    <subcellularLocation>
        <location evidence="12">Cytoplasm</location>
    </subcellularLocation>
    <text evidence="12">About half TF is bound to the ribosome near the polypeptide exit tunnel while the other half is free in the cytoplasm.</text>
</comment>
<protein>
    <recommendedName>
        <fullName evidence="4 12">Trigger factor</fullName>
        <shortName evidence="12">TF</shortName>
        <ecNumber evidence="3 12">5.2.1.8</ecNumber>
    </recommendedName>
    <alternativeName>
        <fullName evidence="11 12">PPIase</fullName>
    </alternativeName>
</protein>
<dbReference type="SUPFAM" id="SSF109998">
    <property type="entry name" value="Triger factor/SurA peptide-binding domain-like"/>
    <property type="match status" value="1"/>
</dbReference>
<dbReference type="GO" id="GO:0043335">
    <property type="term" value="P:protein unfolding"/>
    <property type="evidence" value="ECO:0007669"/>
    <property type="project" value="TreeGrafter"/>
</dbReference>
<evidence type="ECO:0000256" key="13">
    <source>
        <dbReference type="PROSITE-ProRule" id="PRU00277"/>
    </source>
</evidence>
<dbReference type="NCBIfam" id="TIGR00115">
    <property type="entry name" value="tig"/>
    <property type="match status" value="1"/>
</dbReference>
<evidence type="ECO:0000256" key="1">
    <source>
        <dbReference type="ARBA" id="ARBA00000971"/>
    </source>
</evidence>
<evidence type="ECO:0000313" key="17">
    <source>
        <dbReference type="Proteomes" id="UP000198788"/>
    </source>
</evidence>
<keyword evidence="7 12" id="KW-0143">Chaperone</keyword>
<gene>
    <name evidence="12" type="primary">tig</name>
    <name evidence="16" type="ORF">SAMN05192570_2781</name>
</gene>
<dbReference type="STRING" id="871741.SAMN05192570_2781"/>
<dbReference type="InterPro" id="IPR008881">
    <property type="entry name" value="Trigger_fac_ribosome-bd_bac"/>
</dbReference>
<evidence type="ECO:0000256" key="5">
    <source>
        <dbReference type="ARBA" id="ARBA00022618"/>
    </source>
</evidence>
<dbReference type="FunFam" id="3.10.50.40:FF:000001">
    <property type="entry name" value="Trigger factor"/>
    <property type="match status" value="1"/>
</dbReference>
<comment type="similarity">
    <text evidence="2 12 14">Belongs to the FKBP-type PPIase family. Tig subfamily.</text>
</comment>
<evidence type="ECO:0000256" key="7">
    <source>
        <dbReference type="ARBA" id="ARBA00023186"/>
    </source>
</evidence>
<evidence type="ECO:0000256" key="4">
    <source>
        <dbReference type="ARBA" id="ARBA00016902"/>
    </source>
</evidence>
<evidence type="ECO:0000256" key="8">
    <source>
        <dbReference type="ARBA" id="ARBA00023235"/>
    </source>
</evidence>
<dbReference type="InterPro" id="IPR037041">
    <property type="entry name" value="Trigger_fac_C_sf"/>
</dbReference>
<organism evidence="16 17">
    <name type="scientific">Brevundimonas viscosa</name>
    <dbReference type="NCBI Taxonomy" id="871741"/>
    <lineage>
        <taxon>Bacteria</taxon>
        <taxon>Pseudomonadati</taxon>
        <taxon>Pseudomonadota</taxon>
        <taxon>Alphaproteobacteria</taxon>
        <taxon>Caulobacterales</taxon>
        <taxon>Caulobacteraceae</taxon>
        <taxon>Brevundimonas</taxon>
    </lineage>
</organism>
<dbReference type="InterPro" id="IPR046357">
    <property type="entry name" value="PPIase_dom_sf"/>
</dbReference>
<keyword evidence="17" id="KW-1185">Reference proteome</keyword>
<dbReference type="Gene3D" id="3.10.50.40">
    <property type="match status" value="1"/>
</dbReference>
<comment type="function">
    <text evidence="10 12">Involved in protein export. Acts as a chaperone by maintaining the newly synthesized protein in an open conformation. Functions as a peptidyl-prolyl cis-trans isomerase.</text>
</comment>
<dbReference type="AlphaFoldDB" id="A0A1I6SXQ1"/>
<dbReference type="Pfam" id="PF00254">
    <property type="entry name" value="FKBP_C"/>
    <property type="match status" value="1"/>
</dbReference>
<dbReference type="GO" id="GO:0051083">
    <property type="term" value="P:'de novo' cotranslational protein folding"/>
    <property type="evidence" value="ECO:0007669"/>
    <property type="project" value="TreeGrafter"/>
</dbReference>
<keyword evidence="6 12" id="KW-0697">Rotamase</keyword>
<dbReference type="Pfam" id="PF05697">
    <property type="entry name" value="Trigger_N"/>
    <property type="match status" value="1"/>
</dbReference>
<dbReference type="InterPro" id="IPR008880">
    <property type="entry name" value="Trigger_fac_C"/>
</dbReference>
<keyword evidence="8 12" id="KW-0413">Isomerase</keyword>
<dbReference type="GO" id="GO:0005737">
    <property type="term" value="C:cytoplasm"/>
    <property type="evidence" value="ECO:0007669"/>
    <property type="project" value="UniProtKB-SubCell"/>
</dbReference>
<sequence length="447" mass="49610">MQVVEKSSEGLSRVIAVTIPAAELNEKLDARLKEVAPQMKLKGFRPGKVPVAHVKKTFGRDLMGEIVNAALNETSQKALDEAKVRPAAPAEMKLTSDMDKVLTGGEDLAYEMELEVMPDFTPVDPKTLKLNRPTYEASDEDLDEALKELAGQAKSYEDKKGKTVKAADGDQLTIDFVGKIDGEAFEGGSATDADLVIGSNRFIPGFEEQLKGVKVGEEKTVEVTFPEDYQAKHLAGKAATFDVTVKAIKAEAETKVDDDFAKRIGIESLDKLKELLRSNLNQQYTGAARFKLKRALLDELDKAHDFPLPPKMVEAEFDGIWQQVQADKDAGRLPPEDAKKSEKKLKEEYRKIAERRVRLGLVLAEIGRANNVTVSDQELNQAIMNEARNYPGQERQVLDFYRQNPNAAAQMRAPIYEEKVCDLIFNTAEVTDAPITKEELLKDEDEG</sequence>
<accession>A0A1I6SXQ1</accession>
<evidence type="ECO:0000313" key="16">
    <source>
        <dbReference type="EMBL" id="SFS81784.1"/>
    </source>
</evidence>
<evidence type="ECO:0000256" key="3">
    <source>
        <dbReference type="ARBA" id="ARBA00013194"/>
    </source>
</evidence>
<evidence type="ECO:0000256" key="10">
    <source>
        <dbReference type="ARBA" id="ARBA00024849"/>
    </source>
</evidence>
<dbReference type="InterPro" id="IPR001179">
    <property type="entry name" value="PPIase_FKBP_dom"/>
</dbReference>
<dbReference type="GO" id="GO:0003755">
    <property type="term" value="F:peptidyl-prolyl cis-trans isomerase activity"/>
    <property type="evidence" value="ECO:0007669"/>
    <property type="project" value="UniProtKB-UniRule"/>
</dbReference>
<dbReference type="GO" id="GO:0043022">
    <property type="term" value="F:ribosome binding"/>
    <property type="evidence" value="ECO:0007669"/>
    <property type="project" value="TreeGrafter"/>
</dbReference>
<keyword evidence="12" id="KW-0963">Cytoplasm</keyword>
<dbReference type="Gene3D" id="1.10.3120.10">
    <property type="entry name" value="Trigger factor, C-terminal domain"/>
    <property type="match status" value="1"/>
</dbReference>
<evidence type="ECO:0000256" key="6">
    <source>
        <dbReference type="ARBA" id="ARBA00023110"/>
    </source>
</evidence>
<evidence type="ECO:0000256" key="2">
    <source>
        <dbReference type="ARBA" id="ARBA00005464"/>
    </source>
</evidence>
<dbReference type="RefSeq" id="WP_092312000.1">
    <property type="nucleotide sequence ID" value="NZ_FOZV01000006.1"/>
</dbReference>
<dbReference type="Proteomes" id="UP000198788">
    <property type="component" value="Unassembled WGS sequence"/>
</dbReference>
<keyword evidence="9 12" id="KW-0131">Cell cycle</keyword>